<dbReference type="Proteomes" id="UP000784919">
    <property type="component" value="Unassembled WGS sequence"/>
</dbReference>
<name>A0A9P7N091_9HYPO</name>
<dbReference type="AlphaFoldDB" id="A0A9P7N091"/>
<dbReference type="EMBL" id="SRPS01000001">
    <property type="protein sequence ID" value="KAG5978592.1"/>
    <property type="molecule type" value="Genomic_DNA"/>
</dbReference>
<dbReference type="InterPro" id="IPR013103">
    <property type="entry name" value="RVT_2"/>
</dbReference>
<evidence type="ECO:0000313" key="3">
    <source>
        <dbReference type="Proteomes" id="UP000784919"/>
    </source>
</evidence>
<comment type="caution">
    <text evidence="2">The sequence shown here is derived from an EMBL/GenBank/DDBJ whole genome shotgun (WGS) entry which is preliminary data.</text>
</comment>
<organism evidence="2 3">
    <name type="scientific">Claviceps arundinis</name>
    <dbReference type="NCBI Taxonomy" id="1623583"/>
    <lineage>
        <taxon>Eukaryota</taxon>
        <taxon>Fungi</taxon>
        <taxon>Dikarya</taxon>
        <taxon>Ascomycota</taxon>
        <taxon>Pezizomycotina</taxon>
        <taxon>Sordariomycetes</taxon>
        <taxon>Hypocreomycetidae</taxon>
        <taxon>Hypocreales</taxon>
        <taxon>Clavicipitaceae</taxon>
        <taxon>Claviceps</taxon>
    </lineage>
</organism>
<dbReference type="Pfam" id="PF07727">
    <property type="entry name" value="RVT_2"/>
    <property type="match status" value="1"/>
</dbReference>
<reference evidence="2" key="1">
    <citation type="journal article" date="2020" name="bioRxiv">
        <title>Whole genome comparisons of ergot fungi reveals the divergence and evolution of species within the genus Claviceps are the result of varying mechanisms driving genome evolution and host range expansion.</title>
        <authorList>
            <person name="Wyka S.A."/>
            <person name="Mondo S.J."/>
            <person name="Liu M."/>
            <person name="Dettman J."/>
            <person name="Nalam V."/>
            <person name="Broders K.D."/>
        </authorList>
    </citation>
    <scope>NUCLEOTIDE SEQUENCE</scope>
    <source>
        <strain evidence="2">CCC 1102</strain>
    </source>
</reference>
<feature type="domain" description="Reverse transcriptase Ty1/copia-type" evidence="1">
    <location>
        <begin position="9"/>
        <end position="75"/>
    </location>
</feature>
<protein>
    <recommendedName>
        <fullName evidence="1">Reverse transcriptase Ty1/copia-type domain-containing protein</fullName>
    </recommendedName>
</protein>
<proteinExistence type="predicted"/>
<accession>A0A9P7N091</accession>
<evidence type="ECO:0000259" key="1">
    <source>
        <dbReference type="Pfam" id="PF07727"/>
    </source>
</evidence>
<dbReference type="OrthoDB" id="4927525at2759"/>
<sequence>MIVAAPIPELVESVISDLQRRYELKRLGEPKLFLGIEFVRDRANRSILLHQSLYIKNIMQKFGITDVNPSSVPWLPKADIPAD</sequence>
<gene>
    <name evidence="2" type="ORF">E4U56_000027</name>
</gene>
<evidence type="ECO:0000313" key="2">
    <source>
        <dbReference type="EMBL" id="KAG5978592.1"/>
    </source>
</evidence>